<evidence type="ECO:0000259" key="2">
    <source>
        <dbReference type="Pfam" id="PF21531"/>
    </source>
</evidence>
<dbReference type="Proteomes" id="UP000320209">
    <property type="component" value="Unassembled WGS sequence"/>
</dbReference>
<dbReference type="AlphaFoldDB" id="A0A543A9K0"/>
<evidence type="ECO:0000259" key="1">
    <source>
        <dbReference type="Pfam" id="PF18367"/>
    </source>
</evidence>
<sequence length="146" mass="16013">MVRTSGSYSRLSGTRALAGNVIVMTEPRLADHDLSVLVEEWIDWATAASLLGVTVGKVRTMIREHELAAAVPPGMKGQHIPALFIQDGLPVKGLGGLLHVLHDGRYEDREIIAWLFLDDDLPGRPIDALRENRGSEVKRRAQAMAL</sequence>
<proteinExistence type="predicted"/>
<feature type="domain" description="DNA-binding protein Rv2175c wHTH" evidence="2">
    <location>
        <begin position="38"/>
        <end position="84"/>
    </location>
</feature>
<keyword evidence="4" id="KW-1185">Reference proteome</keyword>
<accession>A0A543A9K0</accession>
<dbReference type="InterPro" id="IPR048576">
    <property type="entry name" value="Rv2175c_wHTH"/>
</dbReference>
<dbReference type="EMBL" id="VFOV01000001">
    <property type="protein sequence ID" value="TQL69251.1"/>
    <property type="molecule type" value="Genomic_DNA"/>
</dbReference>
<dbReference type="Pfam" id="PF21531">
    <property type="entry name" value="Rv2175c_wHTH"/>
    <property type="match status" value="1"/>
</dbReference>
<name>A0A543A9K0_9ACTN</name>
<evidence type="ECO:0000313" key="4">
    <source>
        <dbReference type="Proteomes" id="UP000320209"/>
    </source>
</evidence>
<organism evidence="3 4">
    <name type="scientific">Nocardioides albertanoniae</name>
    <dbReference type="NCBI Taxonomy" id="1175486"/>
    <lineage>
        <taxon>Bacteria</taxon>
        <taxon>Bacillati</taxon>
        <taxon>Actinomycetota</taxon>
        <taxon>Actinomycetes</taxon>
        <taxon>Propionibacteriales</taxon>
        <taxon>Nocardioidaceae</taxon>
        <taxon>Nocardioides</taxon>
    </lineage>
</organism>
<gene>
    <name evidence="3" type="ORF">FB381_3155</name>
</gene>
<dbReference type="Pfam" id="PF18367">
    <property type="entry name" value="Rv2175c_C"/>
    <property type="match status" value="1"/>
</dbReference>
<dbReference type="GO" id="GO:0003677">
    <property type="term" value="F:DNA binding"/>
    <property type="evidence" value="ECO:0007669"/>
    <property type="project" value="InterPro"/>
</dbReference>
<evidence type="ECO:0000313" key="3">
    <source>
        <dbReference type="EMBL" id="TQL69251.1"/>
    </source>
</evidence>
<feature type="domain" description="Rv2175c C-terminal" evidence="1">
    <location>
        <begin position="91"/>
        <end position="145"/>
    </location>
</feature>
<comment type="caution">
    <text evidence="3">The sequence shown here is derived from an EMBL/GenBank/DDBJ whole genome shotgun (WGS) entry which is preliminary data.</text>
</comment>
<protein>
    <submittedName>
        <fullName evidence="3">Uncharacterized protein</fullName>
    </submittedName>
</protein>
<reference evidence="3 4" key="1">
    <citation type="submission" date="2019-06" db="EMBL/GenBank/DDBJ databases">
        <title>Sequencing the genomes of 1000 actinobacteria strains.</title>
        <authorList>
            <person name="Klenk H.-P."/>
        </authorList>
    </citation>
    <scope>NUCLEOTIDE SEQUENCE [LARGE SCALE GENOMIC DNA]</scope>
    <source>
        <strain evidence="3 4">DSM 25218</strain>
    </source>
</reference>
<dbReference type="InterPro" id="IPR041098">
    <property type="entry name" value="Rv2175c_C"/>
</dbReference>